<gene>
    <name evidence="3" type="ORF">CRN84_06180</name>
    <name evidence="4" type="ORF">NCTC12282_01985</name>
</gene>
<protein>
    <submittedName>
        <fullName evidence="3">DNA-binding protein</fullName>
    </submittedName>
</protein>
<dbReference type="EMBL" id="PDDX01000001">
    <property type="protein sequence ID" value="PHI28928.1"/>
    <property type="molecule type" value="Genomic_DNA"/>
</dbReference>
<reference evidence="3" key="2">
    <citation type="submission" date="2017-09" db="EMBL/GenBank/DDBJ databases">
        <title>FDA dAtabase for Regulatory Grade micrObial Sequences (FDA-ARGOS): Supporting development and validation of Infectious Disease Dx tests.</title>
        <authorList>
            <person name="Minogue T."/>
            <person name="Wolcott M."/>
            <person name="Wasieloski L."/>
            <person name="Aguilar W."/>
            <person name="Moore D."/>
            <person name="Tallon L.J."/>
            <person name="Sadzewicz L."/>
            <person name="Ott S."/>
            <person name="Zhao X."/>
            <person name="Nagaraj S."/>
            <person name="Vavikolanu K."/>
            <person name="Aluvathingal J."/>
            <person name="Nadendla S."/>
            <person name="Sichtig H."/>
        </authorList>
    </citation>
    <scope>NUCLEOTIDE SEQUENCE</scope>
    <source>
        <strain evidence="3">FDAARGOS_387</strain>
    </source>
</reference>
<dbReference type="GO" id="GO:0003677">
    <property type="term" value="F:DNA binding"/>
    <property type="evidence" value="ECO:0007669"/>
    <property type="project" value="UniProtKB-KW"/>
</dbReference>
<dbReference type="InterPro" id="IPR013559">
    <property type="entry name" value="YheO"/>
</dbReference>
<dbReference type="Pfam" id="PF08348">
    <property type="entry name" value="PAS_6"/>
    <property type="match status" value="1"/>
</dbReference>
<dbReference type="EMBL" id="CAADJA010000002">
    <property type="protein sequence ID" value="VFS47051.1"/>
    <property type="molecule type" value="Genomic_DNA"/>
</dbReference>
<dbReference type="STRING" id="1111728.GCA_000427805_01223"/>
<evidence type="ECO:0000259" key="2">
    <source>
        <dbReference type="Pfam" id="PF13309"/>
    </source>
</evidence>
<dbReference type="InterPro" id="IPR039445">
    <property type="entry name" value="DauR-like_HTH"/>
</dbReference>
<dbReference type="Proteomes" id="UP000373449">
    <property type="component" value="Unassembled WGS sequence"/>
</dbReference>
<name>A0A2C6DF68_9GAMM</name>
<evidence type="ECO:0000313" key="6">
    <source>
        <dbReference type="Proteomes" id="UP000373449"/>
    </source>
</evidence>
<dbReference type="OrthoDB" id="9796595at2"/>
<dbReference type="AlphaFoldDB" id="A0A2C6DF68"/>
<organism evidence="3 5">
    <name type="scientific">Budvicia aquatica</name>
    <dbReference type="NCBI Taxonomy" id="82979"/>
    <lineage>
        <taxon>Bacteria</taxon>
        <taxon>Pseudomonadati</taxon>
        <taxon>Pseudomonadota</taxon>
        <taxon>Gammaproteobacteria</taxon>
        <taxon>Enterobacterales</taxon>
        <taxon>Budviciaceae</taxon>
        <taxon>Budvicia</taxon>
    </lineage>
</organism>
<keyword evidence="3" id="KW-0238">DNA-binding</keyword>
<dbReference type="Pfam" id="PF13309">
    <property type="entry name" value="HTH_22"/>
    <property type="match status" value="1"/>
</dbReference>
<evidence type="ECO:0000259" key="1">
    <source>
        <dbReference type="Pfam" id="PF08348"/>
    </source>
</evidence>
<proteinExistence type="predicted"/>
<reference evidence="4 6" key="3">
    <citation type="submission" date="2019-03" db="EMBL/GenBank/DDBJ databases">
        <authorList>
            <consortium name="Pathogen Informatics"/>
        </authorList>
    </citation>
    <scope>NUCLEOTIDE SEQUENCE [LARGE SCALE GENOMIC DNA]</scope>
    <source>
        <strain evidence="4 6">NCTC12282</strain>
    </source>
</reference>
<evidence type="ECO:0000313" key="4">
    <source>
        <dbReference type="EMBL" id="VFS47051.1"/>
    </source>
</evidence>
<accession>A0A2C6DF68</accession>
<dbReference type="PANTHER" id="PTHR35568:SF1">
    <property type="entry name" value="TRANSCRIPTIONAL REGULATOR DAUR"/>
    <property type="match status" value="1"/>
</dbReference>
<evidence type="ECO:0000313" key="3">
    <source>
        <dbReference type="EMBL" id="PHI28928.1"/>
    </source>
</evidence>
<sequence>MSDIKHHSNPKLNENELLLREAKKIASALGKMFAPSCEVVLHDLTHPEHAIIAIECPLSGRKIGDPATEMGLARIQDKAFPDVVQNYENTFPDGRPVKSTSIGLRNSRDEYVAALCLNMDISLFSTVQRVISQLTAVDNQQVPLNESLKTWGLDDIKTKINEYAAALNTQPRALTSQQRQKLIRHLSELGMLQLRGAATTAAETLGISRVSIYNALKS</sequence>
<feature type="domain" description="YheO-like" evidence="1">
    <location>
        <begin position="19"/>
        <end position="129"/>
    </location>
</feature>
<dbReference type="RefSeq" id="WP_036015616.1">
    <property type="nucleotide sequence ID" value="NZ_CAADJA010000002.1"/>
</dbReference>
<keyword evidence="5" id="KW-1185">Reference proteome</keyword>
<feature type="domain" description="Transcriptional regulator DauR-like HTH" evidence="2">
    <location>
        <begin position="157"/>
        <end position="217"/>
    </location>
</feature>
<dbReference type="InterPro" id="IPR039446">
    <property type="entry name" value="DauR-like"/>
</dbReference>
<dbReference type="Proteomes" id="UP000224974">
    <property type="component" value="Unassembled WGS sequence"/>
</dbReference>
<evidence type="ECO:0000313" key="5">
    <source>
        <dbReference type="Proteomes" id="UP000224974"/>
    </source>
</evidence>
<dbReference type="PANTHER" id="PTHR35568">
    <property type="entry name" value="TRANSCRIPTIONAL REGULATOR DAUR"/>
    <property type="match status" value="1"/>
</dbReference>
<reference evidence="5" key="1">
    <citation type="submission" date="2017-09" db="EMBL/GenBank/DDBJ databases">
        <title>FDA dAtabase for Regulatory Grade micrObial Sequences (FDA-ARGOS): Supporting development and validation of Infectious Disease Dx tests.</title>
        <authorList>
            <person name="Minogue T."/>
            <person name="Wolcott M."/>
            <person name="Wasieloski L."/>
            <person name="Aguilar W."/>
            <person name="Moore D."/>
            <person name="Tallon L."/>
            <person name="Sadzewicz L."/>
            <person name="Ott S."/>
            <person name="Zhao X."/>
            <person name="Nagaraj S."/>
            <person name="Vavikolanu K."/>
            <person name="Aluvathingal J."/>
            <person name="Nadendla S."/>
            <person name="Sichtig H."/>
        </authorList>
    </citation>
    <scope>NUCLEOTIDE SEQUENCE [LARGE SCALE GENOMIC DNA]</scope>
    <source>
        <strain evidence="5">FDAARGOS_387</strain>
    </source>
</reference>